<organism evidence="4">
    <name type="scientific">Arcella intermedia</name>
    <dbReference type="NCBI Taxonomy" id="1963864"/>
    <lineage>
        <taxon>Eukaryota</taxon>
        <taxon>Amoebozoa</taxon>
        <taxon>Tubulinea</taxon>
        <taxon>Elardia</taxon>
        <taxon>Arcellinida</taxon>
        <taxon>Sphaerothecina</taxon>
        <taxon>Arcellidae</taxon>
        <taxon>Arcella</taxon>
    </lineage>
</organism>
<keyword evidence="1" id="KW-0479">Metal-binding</keyword>
<reference evidence="4" key="1">
    <citation type="journal article" date="2020" name="J. Eukaryot. Microbiol.">
        <title>De novo Sequencing, Assembly and Annotation of the Transcriptome for the Free-Living Testate Amoeba Arcella intermedia.</title>
        <authorList>
            <person name="Ribeiro G.M."/>
            <person name="Porfirio-Sousa A.L."/>
            <person name="Maurer-Alcala X.X."/>
            <person name="Katz L.A."/>
            <person name="Lahr D.J.G."/>
        </authorList>
    </citation>
    <scope>NUCLEOTIDE SEQUENCE</scope>
</reference>
<dbReference type="PROSITE" id="PS50158">
    <property type="entry name" value="ZF_CCHC"/>
    <property type="match status" value="1"/>
</dbReference>
<evidence type="ECO:0008006" key="5">
    <source>
        <dbReference type="Google" id="ProtNLM"/>
    </source>
</evidence>
<dbReference type="AlphaFoldDB" id="A0A6B2LGS1"/>
<dbReference type="GO" id="GO:0003676">
    <property type="term" value="F:nucleic acid binding"/>
    <property type="evidence" value="ECO:0007669"/>
    <property type="project" value="InterPro"/>
</dbReference>
<evidence type="ECO:0000259" key="2">
    <source>
        <dbReference type="PROSITE" id="PS50103"/>
    </source>
</evidence>
<keyword evidence="1" id="KW-0862">Zinc</keyword>
<evidence type="ECO:0000313" key="4">
    <source>
        <dbReference type="EMBL" id="NDV36164.1"/>
    </source>
</evidence>
<dbReference type="EMBL" id="GIBP01007195">
    <property type="protein sequence ID" value="NDV36164.1"/>
    <property type="molecule type" value="Transcribed_RNA"/>
</dbReference>
<feature type="zinc finger region" description="C3H1-type" evidence="1">
    <location>
        <begin position="175"/>
        <end position="197"/>
    </location>
</feature>
<dbReference type="GO" id="GO:0008270">
    <property type="term" value="F:zinc ion binding"/>
    <property type="evidence" value="ECO:0007669"/>
    <property type="project" value="UniProtKB-KW"/>
</dbReference>
<proteinExistence type="predicted"/>
<dbReference type="PROSITE" id="PS50103">
    <property type="entry name" value="ZF_C3H1"/>
    <property type="match status" value="1"/>
</dbReference>
<dbReference type="InterPro" id="IPR000571">
    <property type="entry name" value="Znf_CCCH"/>
</dbReference>
<dbReference type="InterPro" id="IPR001878">
    <property type="entry name" value="Znf_CCHC"/>
</dbReference>
<keyword evidence="1" id="KW-0863">Zinc-finger</keyword>
<evidence type="ECO:0000256" key="1">
    <source>
        <dbReference type="PROSITE-ProRule" id="PRU00723"/>
    </source>
</evidence>
<protein>
    <recommendedName>
        <fullName evidence="5">CCHC-type domain-containing protein</fullName>
    </recommendedName>
</protein>
<feature type="domain" description="C3H1-type" evidence="2">
    <location>
        <begin position="175"/>
        <end position="197"/>
    </location>
</feature>
<dbReference type="InterPro" id="IPR029063">
    <property type="entry name" value="SAM-dependent_MTases_sf"/>
</dbReference>
<accession>A0A6B2LGS1</accession>
<sequence>MEIGSSFGMTTQILYEKSLSVVGIDISEELVQKTQERLPRVRFECLDAVKDTLGLMKLAKWDGVVREDGVLVEGEEVMCNCVFVDIGGNREIEMVALLLESVTTRIKPYLIVIKSEELFQHARQFCESIGSVGSFADSPEWRDSLSNMIQLKKNKLSRLHPLKQTPRSNPDGILICRYHNYQRCKKAELCQFDHIHCNECGKPGHTAKQCQPFK</sequence>
<dbReference type="Gene3D" id="3.40.50.150">
    <property type="entry name" value="Vaccinia Virus protein VP39"/>
    <property type="match status" value="1"/>
</dbReference>
<evidence type="ECO:0000259" key="3">
    <source>
        <dbReference type="PROSITE" id="PS50158"/>
    </source>
</evidence>
<dbReference type="SUPFAM" id="SSF53335">
    <property type="entry name" value="S-adenosyl-L-methionine-dependent methyltransferases"/>
    <property type="match status" value="1"/>
</dbReference>
<feature type="domain" description="CCHC-type" evidence="3">
    <location>
        <begin position="197"/>
        <end position="210"/>
    </location>
</feature>
<name>A0A6B2LGS1_9EUKA</name>